<dbReference type="FunFam" id="3.30.1490.10:FF:000001">
    <property type="entry name" value="30S ribosomal protein S8"/>
    <property type="match status" value="1"/>
</dbReference>
<accession>A0A7V3PSR4</accession>
<comment type="subunit">
    <text evidence="5">Part of the 30S ribosomal subunit. Contacts proteins S5 and S12.</text>
</comment>
<keyword evidence="2 5" id="KW-0689">Ribosomal protein</keyword>
<dbReference type="NCBIfam" id="NF001109">
    <property type="entry name" value="PRK00136.1"/>
    <property type="match status" value="1"/>
</dbReference>
<dbReference type="Pfam" id="PF00410">
    <property type="entry name" value="Ribosomal_S8"/>
    <property type="match status" value="1"/>
</dbReference>
<dbReference type="GO" id="GO:0003735">
    <property type="term" value="F:structural constituent of ribosome"/>
    <property type="evidence" value="ECO:0007669"/>
    <property type="project" value="InterPro"/>
</dbReference>
<keyword evidence="5" id="KW-0699">rRNA-binding</keyword>
<dbReference type="HAMAP" id="MF_01302_B">
    <property type="entry name" value="Ribosomal_uS8_B"/>
    <property type="match status" value="1"/>
</dbReference>
<evidence type="ECO:0000256" key="4">
    <source>
        <dbReference type="ARBA" id="ARBA00035258"/>
    </source>
</evidence>
<dbReference type="GO" id="GO:1990904">
    <property type="term" value="C:ribonucleoprotein complex"/>
    <property type="evidence" value="ECO:0007669"/>
    <property type="project" value="UniProtKB-KW"/>
</dbReference>
<dbReference type="InterPro" id="IPR000630">
    <property type="entry name" value="Ribosomal_uS8"/>
</dbReference>
<dbReference type="Gene3D" id="3.30.1370.30">
    <property type="match status" value="1"/>
</dbReference>
<dbReference type="GO" id="GO:0006412">
    <property type="term" value="P:translation"/>
    <property type="evidence" value="ECO:0007669"/>
    <property type="project" value="UniProtKB-UniRule"/>
</dbReference>
<dbReference type="InterPro" id="IPR047863">
    <property type="entry name" value="Ribosomal_uS8_CS"/>
</dbReference>
<evidence type="ECO:0000313" key="7">
    <source>
        <dbReference type="EMBL" id="HGD12667.1"/>
    </source>
</evidence>
<keyword evidence="3 5" id="KW-0687">Ribonucleoprotein</keyword>
<evidence type="ECO:0000256" key="5">
    <source>
        <dbReference type="HAMAP-Rule" id="MF_01302"/>
    </source>
</evidence>
<comment type="similarity">
    <text evidence="1 5 6">Belongs to the universal ribosomal protein uS8 family.</text>
</comment>
<dbReference type="PANTHER" id="PTHR11758">
    <property type="entry name" value="40S RIBOSOMAL PROTEIN S15A"/>
    <property type="match status" value="1"/>
</dbReference>
<comment type="caution">
    <text evidence="7">The sequence shown here is derived from an EMBL/GenBank/DDBJ whole genome shotgun (WGS) entry which is preliminary data.</text>
</comment>
<dbReference type="InterPro" id="IPR035987">
    <property type="entry name" value="Ribosomal_uS8_sf"/>
</dbReference>
<dbReference type="GO" id="GO:0005737">
    <property type="term" value="C:cytoplasm"/>
    <property type="evidence" value="ECO:0007669"/>
    <property type="project" value="UniProtKB-ARBA"/>
</dbReference>
<dbReference type="GO" id="GO:0005840">
    <property type="term" value="C:ribosome"/>
    <property type="evidence" value="ECO:0007669"/>
    <property type="project" value="UniProtKB-KW"/>
</dbReference>
<evidence type="ECO:0000256" key="2">
    <source>
        <dbReference type="ARBA" id="ARBA00022980"/>
    </source>
</evidence>
<evidence type="ECO:0000256" key="1">
    <source>
        <dbReference type="ARBA" id="ARBA00006471"/>
    </source>
</evidence>
<dbReference type="PROSITE" id="PS00053">
    <property type="entry name" value="RIBOSOMAL_S8"/>
    <property type="match status" value="1"/>
</dbReference>
<name>A0A7V3PSR4_UNCW3</name>
<organism evidence="7">
    <name type="scientific">candidate division WOR-3 bacterium</name>
    <dbReference type="NCBI Taxonomy" id="2052148"/>
    <lineage>
        <taxon>Bacteria</taxon>
        <taxon>Bacteria division WOR-3</taxon>
    </lineage>
</organism>
<sequence>MVRRKALDTIADFLTTIRNALAARRKDVAFTYTKMRYEIARVLMEEGFINNFQVSGEGVKKQIIVSLKYLEDGTPVIRGLERVSKPGRRVYVGCDEIPKVMGGLGIAILTTPNGIITDKDARQRRIGGELICKVW</sequence>
<dbReference type="SUPFAM" id="SSF56047">
    <property type="entry name" value="Ribosomal protein S8"/>
    <property type="match status" value="1"/>
</dbReference>
<keyword evidence="5" id="KW-0694">RNA-binding</keyword>
<proteinExistence type="inferred from homology"/>
<dbReference type="GO" id="GO:0019843">
    <property type="term" value="F:rRNA binding"/>
    <property type="evidence" value="ECO:0007669"/>
    <property type="project" value="UniProtKB-UniRule"/>
</dbReference>
<evidence type="ECO:0000256" key="6">
    <source>
        <dbReference type="RuleBase" id="RU003660"/>
    </source>
</evidence>
<protein>
    <recommendedName>
        <fullName evidence="4 5">Small ribosomal subunit protein uS8</fullName>
    </recommendedName>
</protein>
<comment type="function">
    <text evidence="5">One of the primary rRNA binding proteins, it binds directly to 16S rRNA central domain where it helps coordinate assembly of the platform of the 30S subunit.</text>
</comment>
<dbReference type="AlphaFoldDB" id="A0A7V3PSR4"/>
<gene>
    <name evidence="5" type="primary">rpsH</name>
    <name evidence="7" type="ORF">ENX16_01080</name>
</gene>
<reference evidence="7" key="1">
    <citation type="journal article" date="2020" name="mSystems">
        <title>Genome- and Community-Level Interaction Insights into Carbon Utilization and Element Cycling Functions of Hydrothermarchaeota in Hydrothermal Sediment.</title>
        <authorList>
            <person name="Zhou Z."/>
            <person name="Liu Y."/>
            <person name="Xu W."/>
            <person name="Pan J."/>
            <person name="Luo Z.H."/>
            <person name="Li M."/>
        </authorList>
    </citation>
    <scope>NUCLEOTIDE SEQUENCE [LARGE SCALE GENOMIC DNA]</scope>
    <source>
        <strain evidence="7">SpSt-914</strain>
    </source>
</reference>
<dbReference type="Gene3D" id="3.30.1490.10">
    <property type="match status" value="1"/>
</dbReference>
<evidence type="ECO:0000256" key="3">
    <source>
        <dbReference type="ARBA" id="ARBA00023274"/>
    </source>
</evidence>
<dbReference type="EMBL" id="DTMZ01000014">
    <property type="protein sequence ID" value="HGD12667.1"/>
    <property type="molecule type" value="Genomic_DNA"/>
</dbReference>